<feature type="compositionally biased region" description="Basic and acidic residues" evidence="1">
    <location>
        <begin position="349"/>
        <end position="364"/>
    </location>
</feature>
<accession>T1GSF4</accession>
<dbReference type="STRING" id="36166.T1GSF4"/>
<proteinExistence type="predicted"/>
<reference evidence="2" key="2">
    <citation type="submission" date="2015-06" db="UniProtKB">
        <authorList>
            <consortium name="EnsemblMetazoa"/>
        </authorList>
    </citation>
    <scope>IDENTIFICATION</scope>
</reference>
<dbReference type="EnsemblMetazoa" id="MESCA006609-RA">
    <property type="protein sequence ID" value="MESCA006609-PA"/>
    <property type="gene ID" value="MESCA006609"/>
</dbReference>
<evidence type="ECO:0000313" key="2">
    <source>
        <dbReference type="EnsemblMetazoa" id="MESCA006609-PA"/>
    </source>
</evidence>
<dbReference type="HOGENOM" id="CLU_761390_0_0_1"/>
<feature type="region of interest" description="Disordered" evidence="1">
    <location>
        <begin position="126"/>
        <end position="155"/>
    </location>
</feature>
<feature type="region of interest" description="Disordered" evidence="1">
    <location>
        <begin position="283"/>
        <end position="364"/>
    </location>
</feature>
<evidence type="ECO:0000256" key="1">
    <source>
        <dbReference type="SAM" id="MobiDB-lite"/>
    </source>
</evidence>
<feature type="compositionally biased region" description="Polar residues" evidence="1">
    <location>
        <begin position="332"/>
        <end position="341"/>
    </location>
</feature>
<feature type="compositionally biased region" description="Basic residues" evidence="1">
    <location>
        <begin position="41"/>
        <end position="51"/>
    </location>
</feature>
<dbReference type="EMBL" id="CAQQ02044168">
    <property type="status" value="NOT_ANNOTATED_CDS"/>
    <property type="molecule type" value="Genomic_DNA"/>
</dbReference>
<dbReference type="AlphaFoldDB" id="T1GSF4"/>
<protein>
    <submittedName>
        <fullName evidence="2">Uncharacterized protein</fullName>
    </submittedName>
</protein>
<name>T1GSF4_MEGSC</name>
<feature type="compositionally biased region" description="Polar residues" evidence="1">
    <location>
        <begin position="57"/>
        <end position="70"/>
    </location>
</feature>
<reference evidence="3" key="1">
    <citation type="submission" date="2013-02" db="EMBL/GenBank/DDBJ databases">
        <authorList>
            <person name="Hughes D."/>
        </authorList>
    </citation>
    <scope>NUCLEOTIDE SEQUENCE</scope>
    <source>
        <strain>Durham</strain>
        <strain evidence="3">NC isolate 2 -- Noor lab</strain>
    </source>
</reference>
<dbReference type="Proteomes" id="UP000015102">
    <property type="component" value="Unassembled WGS sequence"/>
</dbReference>
<feature type="region of interest" description="Disordered" evidence="1">
    <location>
        <begin position="1"/>
        <end position="74"/>
    </location>
</feature>
<keyword evidence="3" id="KW-1185">Reference proteome</keyword>
<sequence>MDQRGGAAKTSLHSSNDSGFANEPPPQPEIDYSDEETRVPIRNRREKHFKSVRPASSVASWTLNRQSHGNRAQRAPLNAMRQSTSFENVIESDDEFMRGNIKRTKSFWKFGKSSEILTVKSKTLPRKMTNGMTSTPTDDEENIYGMSTQNTPKSLKKPTMMQTIEIDIEDPSDAETIHSERNNKSHKQKLNNDTMSKMMVGQEIDVTTDDDEDTGTLKMSDVKNFFEENNKQTDNGPTKYLKRQEILKQYYSSDESVSSDPYDCIVIQDHAQKEEKIKVRKHQMSNQQPPMEFQTFRQSSGNTKSSQSSTMKMNNKKDENSPGTMLPRTKLLKSTNNNLTIEKNLKKRNKEDKIPEKDRKTYGP</sequence>
<feature type="compositionally biased region" description="Low complexity" evidence="1">
    <location>
        <begin position="298"/>
        <end position="310"/>
    </location>
</feature>
<evidence type="ECO:0000313" key="3">
    <source>
        <dbReference type="Proteomes" id="UP000015102"/>
    </source>
</evidence>
<organism evidence="2 3">
    <name type="scientific">Megaselia scalaris</name>
    <name type="common">Humpbacked fly</name>
    <name type="synonym">Phora scalaris</name>
    <dbReference type="NCBI Taxonomy" id="36166"/>
    <lineage>
        <taxon>Eukaryota</taxon>
        <taxon>Metazoa</taxon>
        <taxon>Ecdysozoa</taxon>
        <taxon>Arthropoda</taxon>
        <taxon>Hexapoda</taxon>
        <taxon>Insecta</taxon>
        <taxon>Pterygota</taxon>
        <taxon>Neoptera</taxon>
        <taxon>Endopterygota</taxon>
        <taxon>Diptera</taxon>
        <taxon>Brachycera</taxon>
        <taxon>Muscomorpha</taxon>
        <taxon>Platypezoidea</taxon>
        <taxon>Phoridae</taxon>
        <taxon>Megaseliini</taxon>
        <taxon>Megaselia</taxon>
    </lineage>
</organism>
<dbReference type="EMBL" id="CAQQ02044167">
    <property type="status" value="NOT_ANNOTATED_CDS"/>
    <property type="molecule type" value="Genomic_DNA"/>
</dbReference>